<feature type="domain" description="ATP-grasp" evidence="4">
    <location>
        <begin position="113"/>
        <end position="330"/>
    </location>
</feature>
<evidence type="ECO:0000313" key="5">
    <source>
        <dbReference type="EMBL" id="CAB5033989.1"/>
    </source>
</evidence>
<keyword evidence="3" id="KW-0067">ATP-binding</keyword>
<gene>
    <name evidence="5" type="ORF">UFOPK4112_01977</name>
</gene>
<dbReference type="InterPro" id="IPR052032">
    <property type="entry name" value="ATP-dep_AA_Ligase"/>
</dbReference>
<dbReference type="AlphaFoldDB" id="A0A6J7RYV4"/>
<evidence type="ECO:0000256" key="3">
    <source>
        <dbReference type="ARBA" id="ARBA00022840"/>
    </source>
</evidence>
<dbReference type="GO" id="GO:0005524">
    <property type="term" value="F:ATP binding"/>
    <property type="evidence" value="ECO:0007669"/>
    <property type="project" value="UniProtKB-KW"/>
</dbReference>
<dbReference type="Gene3D" id="3.30.470.20">
    <property type="entry name" value="ATP-grasp fold, B domain"/>
    <property type="match status" value="1"/>
</dbReference>
<reference evidence="5" key="1">
    <citation type="submission" date="2020-05" db="EMBL/GenBank/DDBJ databases">
        <authorList>
            <person name="Chiriac C."/>
            <person name="Salcher M."/>
            <person name="Ghai R."/>
            <person name="Kavagutti S V."/>
        </authorList>
    </citation>
    <scope>NUCLEOTIDE SEQUENCE</scope>
</reference>
<dbReference type="GO" id="GO:0046872">
    <property type="term" value="F:metal ion binding"/>
    <property type="evidence" value="ECO:0007669"/>
    <property type="project" value="InterPro"/>
</dbReference>
<dbReference type="PANTHER" id="PTHR43585">
    <property type="entry name" value="FUMIPYRROLE BIOSYNTHESIS PROTEIN C"/>
    <property type="match status" value="1"/>
</dbReference>
<evidence type="ECO:0000256" key="1">
    <source>
        <dbReference type="ARBA" id="ARBA00022598"/>
    </source>
</evidence>
<dbReference type="Gene3D" id="3.30.1490.20">
    <property type="entry name" value="ATP-grasp fold, A domain"/>
    <property type="match status" value="1"/>
</dbReference>
<dbReference type="SUPFAM" id="SSF56059">
    <property type="entry name" value="Glutathione synthetase ATP-binding domain-like"/>
    <property type="match status" value="1"/>
</dbReference>
<dbReference type="PANTHER" id="PTHR43585:SF2">
    <property type="entry name" value="ATP-GRASP ENZYME FSQD"/>
    <property type="match status" value="1"/>
</dbReference>
<dbReference type="PROSITE" id="PS50975">
    <property type="entry name" value="ATP_GRASP"/>
    <property type="match status" value="1"/>
</dbReference>
<dbReference type="GO" id="GO:0016874">
    <property type="term" value="F:ligase activity"/>
    <property type="evidence" value="ECO:0007669"/>
    <property type="project" value="UniProtKB-KW"/>
</dbReference>
<organism evidence="5">
    <name type="scientific">freshwater metagenome</name>
    <dbReference type="NCBI Taxonomy" id="449393"/>
    <lineage>
        <taxon>unclassified sequences</taxon>
        <taxon>metagenomes</taxon>
        <taxon>ecological metagenomes</taxon>
    </lineage>
</organism>
<keyword evidence="1" id="KW-0436">Ligase</keyword>
<evidence type="ECO:0000256" key="2">
    <source>
        <dbReference type="ARBA" id="ARBA00022741"/>
    </source>
</evidence>
<sequence>MKKEKAIWLFAGGPMQESAARKILNFGYKLILTDLNKNCVCAKYANEFIECDTFDLEGNKAAAARLQKKYTVCAVVTVAADCHETVANISRQLGLPGISPEISHICRHKNLTRGALTRAGISQPRSACVQSIEEARSFLMVLGGRGVIKATNSSGSRGFSKIDSPTELTNEIFEIAISAGTSRSVIVEETLTPRRDCIAELSVETLWFNGKMYWLNWVDRLFRSDLDFFPSLLNYQSDSLNWGVEIGHINPARHSISVKNEIQNMVYAAGLALGMDEEMGGHILKADVMLTDAGPIIIELTPRLSGGWDSSGTTPARGADFQGGMIRMALGEQLDLDLWCSYFEFKNPILYSSILTDISPGAKDCIGRQFAIGIDFEREKSLQSALNNIRESNYVVPMV</sequence>
<keyword evidence="2" id="KW-0547">Nucleotide-binding</keyword>
<evidence type="ECO:0000259" key="4">
    <source>
        <dbReference type="PROSITE" id="PS50975"/>
    </source>
</evidence>
<accession>A0A6J7RYV4</accession>
<dbReference type="InterPro" id="IPR013815">
    <property type="entry name" value="ATP_grasp_subdomain_1"/>
</dbReference>
<name>A0A6J7RYV4_9ZZZZ</name>
<dbReference type="InterPro" id="IPR011761">
    <property type="entry name" value="ATP-grasp"/>
</dbReference>
<dbReference type="Gene3D" id="3.40.50.20">
    <property type="match status" value="1"/>
</dbReference>
<protein>
    <submittedName>
        <fullName evidence="5">Unannotated protein</fullName>
    </submittedName>
</protein>
<proteinExistence type="predicted"/>
<dbReference type="EMBL" id="CAFBPM010000052">
    <property type="protein sequence ID" value="CAB5033989.1"/>
    <property type="molecule type" value="Genomic_DNA"/>
</dbReference>